<dbReference type="PANTHER" id="PTHR43585">
    <property type="entry name" value="FUMIPYRROLE BIOSYNTHESIS PROTEIN C"/>
    <property type="match status" value="1"/>
</dbReference>
<dbReference type="InterPro" id="IPR011761">
    <property type="entry name" value="ATP-grasp"/>
</dbReference>
<reference evidence="6 7" key="1">
    <citation type="submission" date="2019-12" db="EMBL/GenBank/DDBJ databases">
        <title>Genome sequence of Streptomyces bambusae.</title>
        <authorList>
            <person name="Bansal K."/>
            <person name="Choksket S."/>
            <person name="Korpole S."/>
            <person name="Patil P.B."/>
        </authorList>
    </citation>
    <scope>NUCLEOTIDE SEQUENCE [LARGE SCALE GENOMIC DNA]</scope>
    <source>
        <strain evidence="6 7">SK60</strain>
    </source>
</reference>
<dbReference type="Pfam" id="PF13535">
    <property type="entry name" value="ATP-grasp_4"/>
    <property type="match status" value="1"/>
</dbReference>
<dbReference type="Proteomes" id="UP000812013">
    <property type="component" value="Unassembled WGS sequence"/>
</dbReference>
<accession>A0ABS6YZK9</accession>
<evidence type="ECO:0000313" key="6">
    <source>
        <dbReference type="EMBL" id="MBW5480453.1"/>
    </source>
</evidence>
<comment type="caution">
    <text evidence="6">The sequence shown here is derived from an EMBL/GenBank/DDBJ whole genome shotgun (WGS) entry which is preliminary data.</text>
</comment>
<keyword evidence="1" id="KW-0436">Ligase</keyword>
<keyword evidence="7" id="KW-1185">Reference proteome</keyword>
<evidence type="ECO:0000313" key="7">
    <source>
        <dbReference type="Proteomes" id="UP000812013"/>
    </source>
</evidence>
<dbReference type="Pfam" id="PF18603">
    <property type="entry name" value="LAL_C2"/>
    <property type="match status" value="1"/>
</dbReference>
<feature type="domain" description="ATP-grasp" evidence="5">
    <location>
        <begin position="87"/>
        <end position="293"/>
    </location>
</feature>
<dbReference type="PROSITE" id="PS50975">
    <property type="entry name" value="ATP_GRASP"/>
    <property type="match status" value="1"/>
</dbReference>
<dbReference type="Gene3D" id="3.30.470.20">
    <property type="entry name" value="ATP-grasp fold, B domain"/>
    <property type="match status" value="1"/>
</dbReference>
<gene>
    <name evidence="6" type="ORF">GPJ59_00700</name>
</gene>
<dbReference type="EMBL" id="WTFF01000002">
    <property type="protein sequence ID" value="MBW5480453.1"/>
    <property type="molecule type" value="Genomic_DNA"/>
</dbReference>
<organism evidence="6 7">
    <name type="scientific">Streptomyces bambusae</name>
    <dbReference type="NCBI Taxonomy" id="1550616"/>
    <lineage>
        <taxon>Bacteria</taxon>
        <taxon>Bacillati</taxon>
        <taxon>Actinomycetota</taxon>
        <taxon>Actinomycetes</taxon>
        <taxon>Kitasatosporales</taxon>
        <taxon>Streptomycetaceae</taxon>
        <taxon>Streptomyces</taxon>
    </lineage>
</organism>
<evidence type="ECO:0000256" key="1">
    <source>
        <dbReference type="ARBA" id="ARBA00022598"/>
    </source>
</evidence>
<dbReference type="InterPro" id="IPR040570">
    <property type="entry name" value="LAL_C2"/>
</dbReference>
<keyword evidence="3 4" id="KW-0067">ATP-binding</keyword>
<dbReference type="InterPro" id="IPR052032">
    <property type="entry name" value="ATP-dep_AA_Ligase"/>
</dbReference>
<evidence type="ECO:0000259" key="5">
    <source>
        <dbReference type="PROSITE" id="PS50975"/>
    </source>
</evidence>
<dbReference type="PANTHER" id="PTHR43585:SF2">
    <property type="entry name" value="ATP-GRASP ENZYME FSQD"/>
    <property type="match status" value="1"/>
</dbReference>
<sequence length="387" mass="42156">MEKIDRNGPVVLIGAKPVDGFRTLARMNIPFLWIVDPEEKAPATVAGAIDVIHAPYRNDPLCVLGIPLPVSVRAVLSFTELGSLPAALLSEALGLPTVPVRAVLRTRDKLLMRRTLAGVLDQPAFGVVGRDEPAPGDFPLVAKPVDGSGSRNVEYVPDATAHAQRRTALAGHLWESFLTGVEYSVEAVSFEGRHRILGITRKRTNGRPYFIETGHEVPAALGPQEEQAIHSCVRRCLDALEITVGASHTEVMVEDGRAVLIETHTRGGGDRIPLLTRLVTGADQYELAVQSVLPWAPVRTTAPEFGCAEVRYFPWQDVTVDAVDGLADCRAADGVVEAEVQVGAGDRIPVWRYSHERPGHVVVGADDRDELRRRVTDAVARVRPRFR</sequence>
<name>A0ABS6YZK9_9ACTN</name>
<protein>
    <submittedName>
        <fullName evidence="6">ATP-grasp domain-containing protein</fullName>
    </submittedName>
</protein>
<evidence type="ECO:0000256" key="2">
    <source>
        <dbReference type="ARBA" id="ARBA00022741"/>
    </source>
</evidence>
<evidence type="ECO:0000256" key="3">
    <source>
        <dbReference type="ARBA" id="ARBA00022840"/>
    </source>
</evidence>
<keyword evidence="2 4" id="KW-0547">Nucleotide-binding</keyword>
<proteinExistence type="predicted"/>
<evidence type="ECO:0000256" key="4">
    <source>
        <dbReference type="PROSITE-ProRule" id="PRU00409"/>
    </source>
</evidence>
<dbReference type="SUPFAM" id="SSF56059">
    <property type="entry name" value="Glutathione synthetase ATP-binding domain-like"/>
    <property type="match status" value="1"/>
</dbReference>